<feature type="compositionally biased region" description="Low complexity" evidence="1">
    <location>
        <begin position="21"/>
        <end position="33"/>
    </location>
</feature>
<dbReference type="AlphaFoldDB" id="W9XFM7"/>
<feature type="compositionally biased region" description="Basic and acidic residues" evidence="1">
    <location>
        <begin position="7"/>
        <end position="19"/>
    </location>
</feature>
<dbReference type="eggNOG" id="ENOG502T3Z6">
    <property type="taxonomic scope" value="Eukaryota"/>
</dbReference>
<dbReference type="InterPro" id="IPR021858">
    <property type="entry name" value="Fun_TF"/>
</dbReference>
<dbReference type="EMBL" id="AMGY01000008">
    <property type="protein sequence ID" value="EXJ79307.1"/>
    <property type="molecule type" value="Genomic_DNA"/>
</dbReference>
<evidence type="ECO:0000313" key="3">
    <source>
        <dbReference type="Proteomes" id="UP000019478"/>
    </source>
</evidence>
<gene>
    <name evidence="2" type="ORF">A1O3_08809</name>
</gene>
<reference evidence="2 3" key="1">
    <citation type="submission" date="2013-03" db="EMBL/GenBank/DDBJ databases">
        <title>The Genome Sequence of Capronia epimyces CBS 606.96.</title>
        <authorList>
            <consortium name="The Broad Institute Genomics Platform"/>
            <person name="Cuomo C."/>
            <person name="de Hoog S."/>
            <person name="Gorbushina A."/>
            <person name="Walker B."/>
            <person name="Young S.K."/>
            <person name="Zeng Q."/>
            <person name="Gargeya S."/>
            <person name="Fitzgerald M."/>
            <person name="Haas B."/>
            <person name="Abouelleil A."/>
            <person name="Allen A.W."/>
            <person name="Alvarado L."/>
            <person name="Arachchi H.M."/>
            <person name="Berlin A.M."/>
            <person name="Chapman S.B."/>
            <person name="Gainer-Dewar J."/>
            <person name="Goldberg J."/>
            <person name="Griggs A."/>
            <person name="Gujja S."/>
            <person name="Hansen M."/>
            <person name="Howarth C."/>
            <person name="Imamovic A."/>
            <person name="Ireland A."/>
            <person name="Larimer J."/>
            <person name="McCowan C."/>
            <person name="Murphy C."/>
            <person name="Pearson M."/>
            <person name="Poon T.W."/>
            <person name="Priest M."/>
            <person name="Roberts A."/>
            <person name="Saif S."/>
            <person name="Shea T."/>
            <person name="Sisk P."/>
            <person name="Sykes S."/>
            <person name="Wortman J."/>
            <person name="Nusbaum C."/>
            <person name="Birren B."/>
        </authorList>
    </citation>
    <scope>NUCLEOTIDE SEQUENCE [LARGE SCALE GENOMIC DNA]</scope>
    <source>
        <strain evidence="2 3">CBS 606.96</strain>
    </source>
</reference>
<sequence length="461" mass="51794">MGVRNLYEPDARSDSRHGLQEQGSVRSESVSSSHDSEASNVLVHTVLDSNRRDLFASYPAVTVRYPMESVDEYVYIQRNEELLLKIRPDVQHPVLSVLFPLSMQDPGLFKCFLVGAQSLYEWRRFPHQAKPSQTMMRMQSEAISSLQKRLALPAAHMDDGLVLSVLHLMVADACLRDLPSLKSHLGGIRQILALRGGLGTSPSHQAVRALLTTVEFYVALGQYLQVSADDLIAVPSQRIQYVPHPFPPDVCRDLSSLPIGLAEAALSGRISVQCIKLLTSVAQWAPLIDDPESSPDSNLDAQTRYCRLFCEPREFSRNAVVLLLSLQRAGLTSGIEHVICLGLAIAVRHLSGENRTNFFDHATLDAVIMNVKAVDTPTVPESELIIWLALVINWRTQSAGPQPIADDLLDYVIDSFPASRTWKSVSVISRKFFWFDRFQSEWEKCWQWGLQRYRQRFLASK</sequence>
<dbReference type="PANTHER" id="PTHR37540:SF5">
    <property type="entry name" value="TRANSCRIPTION FACTOR DOMAIN-CONTAINING PROTEIN"/>
    <property type="match status" value="1"/>
</dbReference>
<protein>
    <recommendedName>
        <fullName evidence="4">Transcription factor domain-containing protein</fullName>
    </recommendedName>
</protein>
<name>W9XFM7_9EURO</name>
<dbReference type="GeneID" id="19172895"/>
<dbReference type="PANTHER" id="PTHR37540">
    <property type="entry name" value="TRANSCRIPTION FACTOR (ACR-2), PUTATIVE-RELATED-RELATED"/>
    <property type="match status" value="1"/>
</dbReference>
<evidence type="ECO:0000256" key="1">
    <source>
        <dbReference type="SAM" id="MobiDB-lite"/>
    </source>
</evidence>
<dbReference type="Pfam" id="PF11951">
    <property type="entry name" value="Fungal_trans_2"/>
    <property type="match status" value="1"/>
</dbReference>
<proteinExistence type="predicted"/>
<organism evidence="2 3">
    <name type="scientific">Capronia epimyces CBS 606.96</name>
    <dbReference type="NCBI Taxonomy" id="1182542"/>
    <lineage>
        <taxon>Eukaryota</taxon>
        <taxon>Fungi</taxon>
        <taxon>Dikarya</taxon>
        <taxon>Ascomycota</taxon>
        <taxon>Pezizomycotina</taxon>
        <taxon>Eurotiomycetes</taxon>
        <taxon>Chaetothyriomycetidae</taxon>
        <taxon>Chaetothyriales</taxon>
        <taxon>Herpotrichiellaceae</taxon>
        <taxon>Capronia</taxon>
    </lineage>
</organism>
<dbReference type="Proteomes" id="UP000019478">
    <property type="component" value="Unassembled WGS sequence"/>
</dbReference>
<comment type="caution">
    <text evidence="2">The sequence shown here is derived from an EMBL/GenBank/DDBJ whole genome shotgun (WGS) entry which is preliminary data.</text>
</comment>
<keyword evidence="3" id="KW-1185">Reference proteome</keyword>
<dbReference type="RefSeq" id="XP_007737095.1">
    <property type="nucleotide sequence ID" value="XM_007738905.1"/>
</dbReference>
<accession>W9XFM7</accession>
<dbReference type="OrthoDB" id="4158087at2759"/>
<dbReference type="HOGENOM" id="CLU_032227_2_1_1"/>
<feature type="region of interest" description="Disordered" evidence="1">
    <location>
        <begin position="1"/>
        <end position="33"/>
    </location>
</feature>
<evidence type="ECO:0008006" key="4">
    <source>
        <dbReference type="Google" id="ProtNLM"/>
    </source>
</evidence>
<evidence type="ECO:0000313" key="2">
    <source>
        <dbReference type="EMBL" id="EXJ79307.1"/>
    </source>
</evidence>